<evidence type="ECO:0000256" key="4">
    <source>
        <dbReference type="ARBA" id="ARBA00012574"/>
    </source>
</evidence>
<evidence type="ECO:0000313" key="10">
    <source>
        <dbReference type="Proteomes" id="UP000703893"/>
    </source>
</evidence>
<organism evidence="9 10">
    <name type="scientific">Candidatus Tanganyikabacteria bacterium</name>
    <dbReference type="NCBI Taxonomy" id="2961651"/>
    <lineage>
        <taxon>Bacteria</taxon>
        <taxon>Bacillati</taxon>
        <taxon>Candidatus Sericytochromatia</taxon>
        <taxon>Candidatus Tanganyikabacteria</taxon>
    </lineage>
</organism>
<dbReference type="SUPFAM" id="SSF53092">
    <property type="entry name" value="Creatinase/prolidase N-terminal domain"/>
    <property type="match status" value="1"/>
</dbReference>
<dbReference type="EMBL" id="VGJX01000678">
    <property type="protein sequence ID" value="MBM3275685.1"/>
    <property type="molecule type" value="Genomic_DNA"/>
</dbReference>
<dbReference type="SUPFAM" id="SSF55920">
    <property type="entry name" value="Creatinase/aminopeptidase"/>
    <property type="match status" value="1"/>
</dbReference>
<comment type="cofactor">
    <cofactor evidence="2">
        <name>Mn(2+)</name>
        <dbReference type="ChEBI" id="CHEBI:29035"/>
    </cofactor>
</comment>
<evidence type="ECO:0000256" key="1">
    <source>
        <dbReference type="ARBA" id="ARBA00001424"/>
    </source>
</evidence>
<evidence type="ECO:0000256" key="5">
    <source>
        <dbReference type="ARBA" id="ARBA00022723"/>
    </source>
</evidence>
<comment type="caution">
    <text evidence="9">The sequence shown here is derived from an EMBL/GenBank/DDBJ whole genome shotgun (WGS) entry which is preliminary data.</text>
</comment>
<dbReference type="SMART" id="SM01011">
    <property type="entry name" value="AMP_N"/>
    <property type="match status" value="1"/>
</dbReference>
<dbReference type="Pfam" id="PF05195">
    <property type="entry name" value="AMP_N"/>
    <property type="match status" value="1"/>
</dbReference>
<dbReference type="InterPro" id="IPR052433">
    <property type="entry name" value="X-Pro_dipept-like"/>
</dbReference>
<comment type="similarity">
    <text evidence="3">Belongs to the peptidase M24B family.</text>
</comment>
<protein>
    <recommendedName>
        <fullName evidence="4">Xaa-Pro aminopeptidase</fullName>
        <ecNumber evidence="4">3.4.11.9</ecNumber>
    </recommendedName>
</protein>
<dbReference type="EC" id="3.4.11.9" evidence="4"/>
<dbReference type="AlphaFoldDB" id="A0A937X7Q5"/>
<reference evidence="9 10" key="1">
    <citation type="submission" date="2019-03" db="EMBL/GenBank/DDBJ databases">
        <title>Lake Tanganyika Metagenome-Assembled Genomes (MAGs).</title>
        <authorList>
            <person name="Tran P."/>
        </authorList>
    </citation>
    <scope>NUCLEOTIDE SEQUENCE [LARGE SCALE GENOMIC DNA]</scope>
    <source>
        <strain evidence="9">K_DeepCast_65m_m2_236</strain>
    </source>
</reference>
<dbReference type="PANTHER" id="PTHR43226:SF4">
    <property type="entry name" value="XAA-PRO AMINOPEPTIDASE 3"/>
    <property type="match status" value="1"/>
</dbReference>
<dbReference type="GO" id="GO:0030145">
    <property type="term" value="F:manganese ion binding"/>
    <property type="evidence" value="ECO:0007669"/>
    <property type="project" value="InterPro"/>
</dbReference>
<dbReference type="GO" id="GO:0006508">
    <property type="term" value="P:proteolysis"/>
    <property type="evidence" value="ECO:0007669"/>
    <property type="project" value="TreeGrafter"/>
</dbReference>
<feature type="non-terminal residue" evidence="9">
    <location>
        <position position="317"/>
    </location>
</feature>
<dbReference type="InterPro" id="IPR000994">
    <property type="entry name" value="Pept_M24"/>
</dbReference>
<evidence type="ECO:0000259" key="8">
    <source>
        <dbReference type="SMART" id="SM01011"/>
    </source>
</evidence>
<proteinExistence type="inferred from homology"/>
<keyword evidence="9" id="KW-0031">Aminopeptidase</keyword>
<accession>A0A937X7Q5</accession>
<name>A0A937X7Q5_9BACT</name>
<evidence type="ECO:0000256" key="3">
    <source>
        <dbReference type="ARBA" id="ARBA00008766"/>
    </source>
</evidence>
<evidence type="ECO:0000256" key="7">
    <source>
        <dbReference type="ARBA" id="ARBA00023211"/>
    </source>
</evidence>
<dbReference type="InterPro" id="IPR029149">
    <property type="entry name" value="Creatin/AminoP/Spt16_N"/>
</dbReference>
<dbReference type="Gene3D" id="3.90.230.10">
    <property type="entry name" value="Creatinase/methionine aminopeptidase superfamily"/>
    <property type="match status" value="1"/>
</dbReference>
<keyword evidence="5" id="KW-0479">Metal-binding</keyword>
<comment type="catalytic activity">
    <reaction evidence="1">
        <text>Release of any N-terminal amino acid, including proline, that is linked to proline, even from a dipeptide or tripeptide.</text>
        <dbReference type="EC" id="3.4.11.9"/>
    </reaction>
</comment>
<dbReference type="Gene3D" id="3.40.350.10">
    <property type="entry name" value="Creatinase/prolidase N-terminal domain"/>
    <property type="match status" value="1"/>
</dbReference>
<sequence>MYAQRRERFMQEMEGGVAIIRTNATAIRSNDSDYPYRPDSTFWYLTGFREPDAVALLCPGHPEHRFVLFVNPKDPFKEVWLGRRAGVEGAVAKHGADAAYSIDEIDEILPTYLENQAKLYYPIGQNAEFDAQVLSWRRKVQAKARQGITAPEAILDTAAIANEMRLIKSPPELDKMRRAASIASEAHREAMKLTRPGVNEYELQAVLEYTFRKRGAQGPSYNPICGSGENTCILHYNENDRVIGDQEFVLLDAGCEVDGYASDITRTFPSNGVFTPDQRALYEVVLDAQVACIDAVRPGTRFQAIHDLAIRKLTEGM</sequence>
<evidence type="ECO:0000256" key="6">
    <source>
        <dbReference type="ARBA" id="ARBA00022801"/>
    </source>
</evidence>
<gene>
    <name evidence="9" type="ORF">FJZ00_11070</name>
</gene>
<dbReference type="GO" id="GO:0005829">
    <property type="term" value="C:cytosol"/>
    <property type="evidence" value="ECO:0007669"/>
    <property type="project" value="TreeGrafter"/>
</dbReference>
<feature type="domain" description="Aminopeptidase P N-terminal" evidence="8">
    <location>
        <begin position="1"/>
        <end position="130"/>
    </location>
</feature>
<dbReference type="InterPro" id="IPR007865">
    <property type="entry name" value="Aminopep_P_N"/>
</dbReference>
<evidence type="ECO:0000313" key="9">
    <source>
        <dbReference type="EMBL" id="MBM3275685.1"/>
    </source>
</evidence>
<dbReference type="Pfam" id="PF00557">
    <property type="entry name" value="Peptidase_M24"/>
    <property type="match status" value="1"/>
</dbReference>
<dbReference type="InterPro" id="IPR036005">
    <property type="entry name" value="Creatinase/aminopeptidase-like"/>
</dbReference>
<keyword evidence="9" id="KW-0645">Protease</keyword>
<keyword evidence="7" id="KW-0464">Manganese</keyword>
<evidence type="ECO:0000256" key="2">
    <source>
        <dbReference type="ARBA" id="ARBA00001936"/>
    </source>
</evidence>
<dbReference type="GO" id="GO:0070006">
    <property type="term" value="F:metalloaminopeptidase activity"/>
    <property type="evidence" value="ECO:0007669"/>
    <property type="project" value="InterPro"/>
</dbReference>
<dbReference type="PANTHER" id="PTHR43226">
    <property type="entry name" value="XAA-PRO AMINOPEPTIDASE 3"/>
    <property type="match status" value="1"/>
</dbReference>
<keyword evidence="6" id="KW-0378">Hydrolase</keyword>
<dbReference type="Proteomes" id="UP000703893">
    <property type="component" value="Unassembled WGS sequence"/>
</dbReference>